<reference evidence="1" key="1">
    <citation type="submission" date="2023-03" db="EMBL/GenBank/DDBJ databases">
        <title>Massive genome expansion in bonnet fungi (Mycena s.s.) driven by repeated elements and novel gene families across ecological guilds.</title>
        <authorList>
            <consortium name="Lawrence Berkeley National Laboratory"/>
            <person name="Harder C.B."/>
            <person name="Miyauchi S."/>
            <person name="Viragh M."/>
            <person name="Kuo A."/>
            <person name="Thoen E."/>
            <person name="Andreopoulos B."/>
            <person name="Lu D."/>
            <person name="Skrede I."/>
            <person name="Drula E."/>
            <person name="Henrissat B."/>
            <person name="Morin E."/>
            <person name="Kohler A."/>
            <person name="Barry K."/>
            <person name="LaButti K."/>
            <person name="Morin E."/>
            <person name="Salamov A."/>
            <person name="Lipzen A."/>
            <person name="Mereny Z."/>
            <person name="Hegedus B."/>
            <person name="Baldrian P."/>
            <person name="Stursova M."/>
            <person name="Weitz H."/>
            <person name="Taylor A."/>
            <person name="Grigoriev I.V."/>
            <person name="Nagy L.G."/>
            <person name="Martin F."/>
            <person name="Kauserud H."/>
        </authorList>
    </citation>
    <scope>NUCLEOTIDE SEQUENCE</scope>
    <source>
        <strain evidence="1">CBHHK182m</strain>
    </source>
</reference>
<keyword evidence="2" id="KW-1185">Reference proteome</keyword>
<dbReference type="AlphaFoldDB" id="A0AAD7NWK4"/>
<comment type="caution">
    <text evidence="1">The sequence shown here is derived from an EMBL/GenBank/DDBJ whole genome shotgun (WGS) entry which is preliminary data.</text>
</comment>
<accession>A0AAD7NWK4</accession>
<evidence type="ECO:0000313" key="2">
    <source>
        <dbReference type="Proteomes" id="UP001215598"/>
    </source>
</evidence>
<dbReference type="EMBL" id="JARKIB010000007">
    <property type="protein sequence ID" value="KAJ7778182.1"/>
    <property type="molecule type" value="Genomic_DNA"/>
</dbReference>
<dbReference type="Proteomes" id="UP001215598">
    <property type="component" value="Unassembled WGS sequence"/>
</dbReference>
<gene>
    <name evidence="1" type="ORF">B0H16DRAFT_1711715</name>
</gene>
<name>A0AAD7NWK4_9AGAR</name>
<sequence>MINHYLCNICLAPGIVKLVGTSRFQVVVLSAYYKQIRNSQSVDVLSDIDEDNYNCAFSFLRPVIQGASDMGKLLSETELQKKKQKEQ</sequence>
<protein>
    <submittedName>
        <fullName evidence="1">Uncharacterized protein</fullName>
    </submittedName>
</protein>
<evidence type="ECO:0000313" key="1">
    <source>
        <dbReference type="EMBL" id="KAJ7778182.1"/>
    </source>
</evidence>
<organism evidence="1 2">
    <name type="scientific">Mycena metata</name>
    <dbReference type="NCBI Taxonomy" id="1033252"/>
    <lineage>
        <taxon>Eukaryota</taxon>
        <taxon>Fungi</taxon>
        <taxon>Dikarya</taxon>
        <taxon>Basidiomycota</taxon>
        <taxon>Agaricomycotina</taxon>
        <taxon>Agaricomycetes</taxon>
        <taxon>Agaricomycetidae</taxon>
        <taxon>Agaricales</taxon>
        <taxon>Marasmiineae</taxon>
        <taxon>Mycenaceae</taxon>
        <taxon>Mycena</taxon>
    </lineage>
</organism>
<proteinExistence type="predicted"/>